<evidence type="ECO:0000256" key="3">
    <source>
        <dbReference type="ARBA" id="ARBA00023027"/>
    </source>
</evidence>
<comment type="similarity">
    <text evidence="1">Belongs to the HIBADH-related family.</text>
</comment>
<feature type="domain" description="6-phosphogluconate dehydrogenase NADP-binding" evidence="5">
    <location>
        <begin position="3"/>
        <end position="155"/>
    </location>
</feature>
<dbReference type="Proteomes" id="UP000271469">
    <property type="component" value="Chromosome"/>
</dbReference>
<dbReference type="Pfam" id="PF14833">
    <property type="entry name" value="NAD_binding_11"/>
    <property type="match status" value="1"/>
</dbReference>
<organism evidence="7 8">
    <name type="scientific">Gordonia insulae</name>
    <dbReference type="NCBI Taxonomy" id="2420509"/>
    <lineage>
        <taxon>Bacteria</taxon>
        <taxon>Bacillati</taxon>
        <taxon>Actinomycetota</taxon>
        <taxon>Actinomycetes</taxon>
        <taxon>Mycobacteriales</taxon>
        <taxon>Gordoniaceae</taxon>
        <taxon>Gordonia</taxon>
    </lineage>
</organism>
<evidence type="ECO:0000259" key="5">
    <source>
        <dbReference type="Pfam" id="PF03446"/>
    </source>
</evidence>
<accession>A0A3G8JLC0</accession>
<dbReference type="PANTHER" id="PTHR22981:SF7">
    <property type="entry name" value="3-HYDROXYISOBUTYRATE DEHYDROGENASE, MITOCHONDRIAL"/>
    <property type="match status" value="1"/>
</dbReference>
<feature type="domain" description="3-hydroxyisobutyrate dehydrogenase-like NAD-binding" evidence="6">
    <location>
        <begin position="161"/>
        <end position="251"/>
    </location>
</feature>
<dbReference type="InterPro" id="IPR015815">
    <property type="entry name" value="HIBADH-related"/>
</dbReference>
<dbReference type="InterPro" id="IPR006115">
    <property type="entry name" value="6PGDH_NADP-bd"/>
</dbReference>
<dbReference type="OrthoDB" id="3185659at2"/>
<dbReference type="GO" id="GO:0050661">
    <property type="term" value="F:NADP binding"/>
    <property type="evidence" value="ECO:0007669"/>
    <property type="project" value="InterPro"/>
</dbReference>
<gene>
    <name evidence="7" type="primary">garR_1</name>
    <name evidence="7" type="ORF">D7316_02481</name>
</gene>
<dbReference type="SUPFAM" id="SSF48179">
    <property type="entry name" value="6-phosphogluconate dehydrogenase C-terminal domain-like"/>
    <property type="match status" value="1"/>
</dbReference>
<protein>
    <submittedName>
        <fullName evidence="7">2-hydroxy-3-oxopropionate reductase</fullName>
        <ecNumber evidence="7">1.1.1.60</ecNumber>
    </submittedName>
</protein>
<evidence type="ECO:0000256" key="4">
    <source>
        <dbReference type="PIRSR" id="PIRSR000103-1"/>
    </source>
</evidence>
<dbReference type="GO" id="GO:0051287">
    <property type="term" value="F:NAD binding"/>
    <property type="evidence" value="ECO:0007669"/>
    <property type="project" value="InterPro"/>
</dbReference>
<dbReference type="PIRSF" id="PIRSF000103">
    <property type="entry name" value="HIBADH"/>
    <property type="match status" value="1"/>
</dbReference>
<dbReference type="RefSeq" id="WP_124708486.1">
    <property type="nucleotide sequence ID" value="NZ_CP033972.1"/>
</dbReference>
<dbReference type="InterPro" id="IPR008927">
    <property type="entry name" value="6-PGluconate_DH-like_C_sf"/>
</dbReference>
<proteinExistence type="inferred from homology"/>
<evidence type="ECO:0000256" key="2">
    <source>
        <dbReference type="ARBA" id="ARBA00023002"/>
    </source>
</evidence>
<dbReference type="SUPFAM" id="SSF51735">
    <property type="entry name" value="NAD(P)-binding Rossmann-fold domains"/>
    <property type="match status" value="1"/>
</dbReference>
<dbReference type="KEGG" id="gom:D7316_02481"/>
<dbReference type="EC" id="1.1.1.60" evidence="7"/>
<dbReference type="Pfam" id="PF03446">
    <property type="entry name" value="NAD_binding_2"/>
    <property type="match status" value="1"/>
</dbReference>
<name>A0A3G8JLC0_9ACTN</name>
<evidence type="ECO:0000256" key="1">
    <source>
        <dbReference type="ARBA" id="ARBA00009080"/>
    </source>
</evidence>
<reference evidence="7 8" key="1">
    <citation type="submission" date="2018-11" db="EMBL/GenBank/DDBJ databases">
        <title>Gordonia insulae sp. nov., isolated from an island soil.</title>
        <authorList>
            <person name="Kim Y.S."/>
            <person name="Kim S.B."/>
        </authorList>
    </citation>
    <scope>NUCLEOTIDE SEQUENCE [LARGE SCALE GENOMIC DNA]</scope>
    <source>
        <strain evidence="7 8">MMS17-SY073</strain>
    </source>
</reference>
<keyword evidence="2 7" id="KW-0560">Oxidoreductase</keyword>
<sequence length="268" mass="27545">MDEVGFIGAGHIGEPMVERLLAAGRRVVVYARRQEVRDRLAACGATIVETPVELAELPVVITCLFSDEHVLDLCTPIVRQMKPGSVFISHTTGGPAAIRTLSESGSANGVSVVEAPFSGTPEAVRAGRLTVLLAGDDAAVEAAAEVVQAYADSPQCTGGPGTALAAKLLNNVLFAACTQATLSALDVAESLGIEQKTMLDVLAVSSGGSTAAGYISGSGVGARIYSDRLLRYLRKDVASVRIVAGELGIDIADLVAAAERGPMDVAGR</sequence>
<dbReference type="PANTHER" id="PTHR22981">
    <property type="entry name" value="3-HYDROXYISOBUTYRATE DEHYDROGENASE-RELATED"/>
    <property type="match status" value="1"/>
</dbReference>
<dbReference type="InterPro" id="IPR029154">
    <property type="entry name" value="HIBADH-like_NADP-bd"/>
</dbReference>
<dbReference type="GO" id="GO:0008679">
    <property type="term" value="F:2-hydroxy-3-oxopropionate reductase activity"/>
    <property type="evidence" value="ECO:0007669"/>
    <property type="project" value="UniProtKB-EC"/>
</dbReference>
<evidence type="ECO:0000313" key="7">
    <source>
        <dbReference type="EMBL" id="AZG45881.1"/>
    </source>
</evidence>
<feature type="active site" evidence="4">
    <location>
        <position position="167"/>
    </location>
</feature>
<keyword evidence="8" id="KW-1185">Reference proteome</keyword>
<dbReference type="Gene3D" id="3.40.50.720">
    <property type="entry name" value="NAD(P)-binding Rossmann-like Domain"/>
    <property type="match status" value="1"/>
</dbReference>
<dbReference type="EMBL" id="CP033972">
    <property type="protein sequence ID" value="AZG45881.1"/>
    <property type="molecule type" value="Genomic_DNA"/>
</dbReference>
<dbReference type="InterPro" id="IPR013328">
    <property type="entry name" value="6PGD_dom2"/>
</dbReference>
<dbReference type="AlphaFoldDB" id="A0A3G8JLC0"/>
<dbReference type="Gene3D" id="1.10.1040.10">
    <property type="entry name" value="N-(1-d-carboxylethyl)-l-norvaline Dehydrogenase, domain 2"/>
    <property type="match status" value="1"/>
</dbReference>
<dbReference type="InterPro" id="IPR036291">
    <property type="entry name" value="NAD(P)-bd_dom_sf"/>
</dbReference>
<evidence type="ECO:0000313" key="8">
    <source>
        <dbReference type="Proteomes" id="UP000271469"/>
    </source>
</evidence>
<keyword evidence="3" id="KW-0520">NAD</keyword>
<evidence type="ECO:0000259" key="6">
    <source>
        <dbReference type="Pfam" id="PF14833"/>
    </source>
</evidence>